<evidence type="ECO:0000256" key="4">
    <source>
        <dbReference type="ARBA" id="ARBA00007837"/>
    </source>
</evidence>
<dbReference type="AlphaFoldDB" id="A0A955ED92"/>
<comment type="cofactor">
    <cofactor evidence="1 15">
        <name>Mg(2+)</name>
        <dbReference type="ChEBI" id="CHEBI:18420"/>
    </cofactor>
</comment>
<evidence type="ECO:0000256" key="11">
    <source>
        <dbReference type="ARBA" id="ARBA00022840"/>
    </source>
</evidence>
<comment type="caution">
    <text evidence="19">The sequence shown here is derived from an EMBL/GenBank/DDBJ whole genome shotgun (WGS) entry which is preliminary data.</text>
</comment>
<comment type="function">
    <text evidence="2 15">Catalyzes the phosphorylation of pyruvate to phosphoenolpyruvate.</text>
</comment>
<comment type="similarity">
    <text evidence="4 15">Belongs to the PEP-utilizing enzyme family.</text>
</comment>
<name>A0A955ED92_UNCKA</name>
<dbReference type="EC" id="2.7.9.2" evidence="5 15"/>
<keyword evidence="9 15" id="KW-0547">Nucleotide-binding</keyword>
<dbReference type="InterPro" id="IPR013815">
    <property type="entry name" value="ATP_grasp_subdomain_1"/>
</dbReference>
<dbReference type="SUPFAM" id="SSF56059">
    <property type="entry name" value="Glutathione synthetase ATP-binding domain-like"/>
    <property type="match status" value="1"/>
</dbReference>
<evidence type="ECO:0000256" key="3">
    <source>
        <dbReference type="ARBA" id="ARBA00004742"/>
    </source>
</evidence>
<evidence type="ECO:0000256" key="13">
    <source>
        <dbReference type="ARBA" id="ARBA00033470"/>
    </source>
</evidence>
<evidence type="ECO:0000259" key="18">
    <source>
        <dbReference type="Pfam" id="PF02896"/>
    </source>
</evidence>
<keyword evidence="11 15" id="KW-0067">ATP-binding</keyword>
<dbReference type="InterPro" id="IPR008279">
    <property type="entry name" value="PEP-util_enz_mobile_dom"/>
</dbReference>
<dbReference type="Gene3D" id="3.30.470.20">
    <property type="entry name" value="ATP-grasp fold, B domain"/>
    <property type="match status" value="1"/>
</dbReference>
<dbReference type="Pfam" id="PF00391">
    <property type="entry name" value="PEP-utilizers"/>
    <property type="match status" value="1"/>
</dbReference>
<evidence type="ECO:0000313" key="20">
    <source>
        <dbReference type="Proteomes" id="UP000740557"/>
    </source>
</evidence>
<dbReference type="InterPro" id="IPR000121">
    <property type="entry name" value="PEP_util_C"/>
</dbReference>
<dbReference type="SUPFAM" id="SSF51621">
    <property type="entry name" value="Phosphoenolpyruvate/pyruvate domain"/>
    <property type="match status" value="1"/>
</dbReference>
<evidence type="ECO:0000256" key="5">
    <source>
        <dbReference type="ARBA" id="ARBA00011996"/>
    </source>
</evidence>
<dbReference type="EMBL" id="JAGQNX010000085">
    <property type="protein sequence ID" value="MCA9308428.1"/>
    <property type="molecule type" value="Genomic_DNA"/>
</dbReference>
<evidence type="ECO:0000256" key="6">
    <source>
        <dbReference type="ARBA" id="ARBA00021623"/>
    </source>
</evidence>
<dbReference type="Pfam" id="PF01326">
    <property type="entry name" value="PPDK_N"/>
    <property type="match status" value="1"/>
</dbReference>
<comment type="pathway">
    <text evidence="3 15">Carbohydrate biosynthesis; gluconeogenesis.</text>
</comment>
<dbReference type="InterPro" id="IPR040442">
    <property type="entry name" value="Pyrv_kinase-like_dom_sf"/>
</dbReference>
<dbReference type="Pfam" id="PF02896">
    <property type="entry name" value="PEP-utilizers_C"/>
    <property type="match status" value="1"/>
</dbReference>
<comment type="catalytic activity">
    <reaction evidence="14 15">
        <text>pyruvate + ATP + H2O = phosphoenolpyruvate + AMP + phosphate + 2 H(+)</text>
        <dbReference type="Rhea" id="RHEA:11364"/>
        <dbReference type="ChEBI" id="CHEBI:15361"/>
        <dbReference type="ChEBI" id="CHEBI:15377"/>
        <dbReference type="ChEBI" id="CHEBI:15378"/>
        <dbReference type="ChEBI" id="CHEBI:30616"/>
        <dbReference type="ChEBI" id="CHEBI:43474"/>
        <dbReference type="ChEBI" id="CHEBI:58702"/>
        <dbReference type="ChEBI" id="CHEBI:456215"/>
        <dbReference type="EC" id="2.7.9.2"/>
    </reaction>
</comment>
<dbReference type="Proteomes" id="UP000740557">
    <property type="component" value="Unassembled WGS sequence"/>
</dbReference>
<keyword evidence="12 15" id="KW-0460">Magnesium</keyword>
<feature type="domain" description="Pyruvate phosphate dikinase AMP/ATP-binding" evidence="17">
    <location>
        <begin position="20"/>
        <end position="317"/>
    </location>
</feature>
<evidence type="ECO:0000259" key="17">
    <source>
        <dbReference type="Pfam" id="PF01326"/>
    </source>
</evidence>
<dbReference type="PRINTS" id="PR01736">
    <property type="entry name" value="PHPHTRNFRASE"/>
</dbReference>
<dbReference type="NCBIfam" id="TIGR01418">
    <property type="entry name" value="PEP_synth"/>
    <property type="match status" value="1"/>
</dbReference>
<feature type="domain" description="PEP-utilising enzyme mobile" evidence="16">
    <location>
        <begin position="367"/>
        <end position="437"/>
    </location>
</feature>
<dbReference type="PROSITE" id="PS00370">
    <property type="entry name" value="PEP_ENZYMES_PHOS_SITE"/>
    <property type="match status" value="1"/>
</dbReference>
<evidence type="ECO:0000256" key="8">
    <source>
        <dbReference type="ARBA" id="ARBA00022723"/>
    </source>
</evidence>
<dbReference type="Gene3D" id="3.30.1490.20">
    <property type="entry name" value="ATP-grasp fold, A domain"/>
    <property type="match status" value="1"/>
</dbReference>
<evidence type="ECO:0000256" key="12">
    <source>
        <dbReference type="ARBA" id="ARBA00022842"/>
    </source>
</evidence>
<dbReference type="GO" id="GO:0005524">
    <property type="term" value="F:ATP binding"/>
    <property type="evidence" value="ECO:0007669"/>
    <property type="project" value="UniProtKB-KW"/>
</dbReference>
<reference evidence="19" key="2">
    <citation type="journal article" date="2021" name="Microbiome">
        <title>Successional dynamics and alternative stable states in a saline activated sludge microbial community over 9 years.</title>
        <authorList>
            <person name="Wang Y."/>
            <person name="Ye J."/>
            <person name="Ju F."/>
            <person name="Liu L."/>
            <person name="Boyd J.A."/>
            <person name="Deng Y."/>
            <person name="Parks D.H."/>
            <person name="Jiang X."/>
            <person name="Yin X."/>
            <person name="Woodcroft B.J."/>
            <person name="Tyson G.W."/>
            <person name="Hugenholtz P."/>
            <person name="Polz M.F."/>
            <person name="Zhang T."/>
        </authorList>
    </citation>
    <scope>NUCLEOTIDE SEQUENCE</scope>
    <source>
        <strain evidence="19">HKST-UBA79</strain>
    </source>
</reference>
<proteinExistence type="inferred from homology"/>
<evidence type="ECO:0000313" key="19">
    <source>
        <dbReference type="EMBL" id="MCA9308428.1"/>
    </source>
</evidence>
<evidence type="ECO:0000256" key="7">
    <source>
        <dbReference type="ARBA" id="ARBA00022679"/>
    </source>
</evidence>
<sequence length="773" mass="85385">MNKATVPILWLSDINKNDIPFVGGKGANLGEMYHSGIPVPNAFCVTSKAYFDFLKETSLSTKILTELSGLDINNTKALQQAATNIQNAILSAQMPPKLIEEIQHSYHKLCGEHDRYVAIRSSATAEDLPDASFAGQQESYLNIKGYSDVVKHVQKCWASLFGARAIFYRSEKKFDHFKVGIAVPVQLMVQSEVSGIMFTVNPVTNNTNEVSIEAAFGLGQPVVSGELTPDQYIYNKNSKNITTKVFARQTWQYTLAGNTPISNAYQEKQKLSDEFIVKLATIGLRVEAHYKHPQDIEWGLEAGKLYIVQSRPVTTLVVNESNKGGVIKKLIDDLKKKSLLEGLGASPGVASGKVQIIKRPAEMDKVREGDILVAEMTNPDFVPAMRRAVAIVTDKGGRTSHAAIVSRELGIPAVVGCVNATSLLSPGELITVDGATGKIFEGDQTQIDKKATEEINSIVGSTPLIKTATKVYMNLAEPDLAQELSKKNIDGVGLLRAEFMIANIGVHPRKFIEDGKEDAFIDALADGLLKFTSAFSPRPVVYRTTDFRTNEYKNLKGGAKYEDEEFNPMIGFRGVSRYLADSEVFRLEIEAIKRVRNKEGFKNLWVMLPFVRTVDQLRDVKKLMASFGLRRSSTFKIWMMVEVPSNVLLLDEFIEEGLDGISIGTNDLTMLVLGVDRDNEKVASVYSELDPAVLSCLEKIVKTSNKHKITSSICGQAPSEYPELVEKLVDWGITSVSLSPDVIDKTRHIIADAEARLIKNRSSKTTSKKKYTK</sequence>
<dbReference type="InterPro" id="IPR002192">
    <property type="entry name" value="PPDK_AMP/ATP-bd"/>
</dbReference>
<evidence type="ECO:0000256" key="1">
    <source>
        <dbReference type="ARBA" id="ARBA00001946"/>
    </source>
</evidence>
<dbReference type="PANTHER" id="PTHR43030">
    <property type="entry name" value="PHOSPHOENOLPYRUVATE SYNTHASE"/>
    <property type="match status" value="1"/>
</dbReference>
<dbReference type="InterPro" id="IPR015813">
    <property type="entry name" value="Pyrv/PenolPyrv_kinase-like_dom"/>
</dbReference>
<evidence type="ECO:0000256" key="10">
    <source>
        <dbReference type="ARBA" id="ARBA00022777"/>
    </source>
</evidence>
<dbReference type="GO" id="GO:0008986">
    <property type="term" value="F:pyruvate, water dikinase activity"/>
    <property type="evidence" value="ECO:0007669"/>
    <property type="project" value="UniProtKB-EC"/>
</dbReference>
<organism evidence="19 20">
    <name type="scientific">candidate division WWE3 bacterium</name>
    <dbReference type="NCBI Taxonomy" id="2053526"/>
    <lineage>
        <taxon>Bacteria</taxon>
        <taxon>Katanobacteria</taxon>
    </lineage>
</organism>
<protein>
    <recommendedName>
        <fullName evidence="6 15">Phosphoenolpyruvate synthase</fullName>
        <shortName evidence="15">PEP synthase</shortName>
        <ecNumber evidence="5 15">2.7.9.2</ecNumber>
    </recommendedName>
    <alternativeName>
        <fullName evidence="13 15">Pyruvate, water dikinase</fullName>
    </alternativeName>
</protein>
<keyword evidence="7 15" id="KW-0808">Transferase</keyword>
<dbReference type="PANTHER" id="PTHR43030:SF1">
    <property type="entry name" value="PHOSPHOENOLPYRUVATE SYNTHASE"/>
    <property type="match status" value="1"/>
</dbReference>
<evidence type="ECO:0000256" key="2">
    <source>
        <dbReference type="ARBA" id="ARBA00002988"/>
    </source>
</evidence>
<dbReference type="SUPFAM" id="SSF52009">
    <property type="entry name" value="Phosphohistidine domain"/>
    <property type="match status" value="1"/>
</dbReference>
<dbReference type="Gene3D" id="3.50.30.10">
    <property type="entry name" value="Phosphohistidine domain"/>
    <property type="match status" value="1"/>
</dbReference>
<dbReference type="FunFam" id="3.30.1490.20:FF:000010">
    <property type="entry name" value="Phosphoenolpyruvate synthase"/>
    <property type="match status" value="1"/>
</dbReference>
<evidence type="ECO:0000256" key="9">
    <source>
        <dbReference type="ARBA" id="ARBA00022741"/>
    </source>
</evidence>
<reference evidence="19" key="1">
    <citation type="submission" date="2020-04" db="EMBL/GenBank/DDBJ databases">
        <authorList>
            <person name="Zhang T."/>
        </authorList>
    </citation>
    <scope>NUCLEOTIDE SEQUENCE</scope>
    <source>
        <strain evidence="19">HKST-UBA79</strain>
    </source>
</reference>
<dbReference type="Gene3D" id="3.20.20.60">
    <property type="entry name" value="Phosphoenolpyruvate-binding domains"/>
    <property type="match status" value="1"/>
</dbReference>
<accession>A0A955ED92</accession>
<keyword evidence="10 15" id="KW-0418">Kinase</keyword>
<evidence type="ECO:0000256" key="14">
    <source>
        <dbReference type="ARBA" id="ARBA00047700"/>
    </source>
</evidence>
<dbReference type="InterPro" id="IPR018274">
    <property type="entry name" value="PEP_util_AS"/>
</dbReference>
<gene>
    <name evidence="19" type="primary">ppsA</name>
    <name evidence="19" type="ORF">KC980_02870</name>
</gene>
<dbReference type="PIRSF" id="PIRSF000854">
    <property type="entry name" value="PEP_synthase"/>
    <property type="match status" value="1"/>
</dbReference>
<evidence type="ECO:0000256" key="15">
    <source>
        <dbReference type="PIRNR" id="PIRNR000854"/>
    </source>
</evidence>
<dbReference type="GO" id="GO:0046872">
    <property type="term" value="F:metal ion binding"/>
    <property type="evidence" value="ECO:0007669"/>
    <property type="project" value="UniProtKB-KW"/>
</dbReference>
<evidence type="ECO:0000259" key="16">
    <source>
        <dbReference type="Pfam" id="PF00391"/>
    </source>
</evidence>
<feature type="domain" description="PEP-utilising enzyme C-terminal" evidence="18">
    <location>
        <begin position="467"/>
        <end position="753"/>
    </location>
</feature>
<dbReference type="InterPro" id="IPR006319">
    <property type="entry name" value="PEP_synth"/>
</dbReference>
<dbReference type="InterPro" id="IPR036637">
    <property type="entry name" value="Phosphohistidine_dom_sf"/>
</dbReference>
<dbReference type="NCBIfam" id="NF005057">
    <property type="entry name" value="PRK06464.1"/>
    <property type="match status" value="1"/>
</dbReference>
<keyword evidence="8 15" id="KW-0479">Metal-binding</keyword>